<accession>A0A254TK43</accession>
<gene>
    <name evidence="2" type="ORF">AYR66_26805</name>
</gene>
<proteinExistence type="predicted"/>
<dbReference type="InterPro" id="IPR029033">
    <property type="entry name" value="His_PPase_superfam"/>
</dbReference>
<dbReference type="EMBL" id="LSTO01000001">
    <property type="protein sequence ID" value="OWW22577.1"/>
    <property type="molecule type" value="Genomic_DNA"/>
</dbReference>
<name>A0A254TK43_9BURK</name>
<dbReference type="InterPro" id="IPR051021">
    <property type="entry name" value="Mito_Ser/Thr_phosphatase"/>
</dbReference>
<sequence length="235" mass="26927">MGQIYLVRHGQASFGSANYDQLSDLGMEQARLLGEWFANSRQKFNRVVTGSLKRHRQTADACLAQLPKAHRIDTDWVTDPGFDEYDHHEVMVRHRPEFEDPEEVKRFLASSPQAKYAFQDIFQAAMSRWMSGQYDGDYREPWPAFQARCVGALQRLVEGADKSQNIIVFTSGGTISTICQHLLGLSDRQVAELNWTLVNCAMTKLFYQPGRVSLSYLNNYAHLEWLGQPESITYR</sequence>
<dbReference type="RefSeq" id="WP_088709392.1">
    <property type="nucleotide sequence ID" value="NZ_LSTO01000001.1"/>
</dbReference>
<keyword evidence="3" id="KW-1185">Reference proteome</keyword>
<protein>
    <submittedName>
        <fullName evidence="2">Phosphoglycerate mutase</fullName>
    </submittedName>
</protein>
<keyword evidence="1" id="KW-0378">Hydrolase</keyword>
<evidence type="ECO:0000313" key="3">
    <source>
        <dbReference type="Proteomes" id="UP000197535"/>
    </source>
</evidence>
<dbReference type="Proteomes" id="UP000197535">
    <property type="component" value="Unassembled WGS sequence"/>
</dbReference>
<dbReference type="GO" id="GO:0016787">
    <property type="term" value="F:hydrolase activity"/>
    <property type="evidence" value="ECO:0007669"/>
    <property type="project" value="UniProtKB-KW"/>
</dbReference>
<dbReference type="PANTHER" id="PTHR20935:SF0">
    <property type="entry name" value="SERINE_THREONINE-PROTEIN PHOSPHATASE PGAM5, MITOCHONDRIAL"/>
    <property type="match status" value="1"/>
</dbReference>
<dbReference type="SMART" id="SM00855">
    <property type="entry name" value="PGAM"/>
    <property type="match status" value="1"/>
</dbReference>
<evidence type="ECO:0000256" key="1">
    <source>
        <dbReference type="ARBA" id="ARBA00022801"/>
    </source>
</evidence>
<dbReference type="PANTHER" id="PTHR20935">
    <property type="entry name" value="PHOSPHOGLYCERATE MUTASE-RELATED"/>
    <property type="match status" value="1"/>
</dbReference>
<dbReference type="CDD" id="cd07067">
    <property type="entry name" value="HP_PGM_like"/>
    <property type="match status" value="1"/>
</dbReference>
<organism evidence="2 3">
    <name type="scientific">Noviherbaspirillum denitrificans</name>
    <dbReference type="NCBI Taxonomy" id="1968433"/>
    <lineage>
        <taxon>Bacteria</taxon>
        <taxon>Pseudomonadati</taxon>
        <taxon>Pseudomonadota</taxon>
        <taxon>Betaproteobacteria</taxon>
        <taxon>Burkholderiales</taxon>
        <taxon>Oxalobacteraceae</taxon>
        <taxon>Noviherbaspirillum</taxon>
    </lineage>
</organism>
<dbReference type="InterPro" id="IPR013078">
    <property type="entry name" value="His_Pase_superF_clade-1"/>
</dbReference>
<dbReference type="Pfam" id="PF00300">
    <property type="entry name" value="His_Phos_1"/>
    <property type="match status" value="1"/>
</dbReference>
<dbReference type="Gene3D" id="3.40.50.1240">
    <property type="entry name" value="Phosphoglycerate mutase-like"/>
    <property type="match status" value="1"/>
</dbReference>
<comment type="caution">
    <text evidence="2">The sequence shown here is derived from an EMBL/GenBank/DDBJ whole genome shotgun (WGS) entry which is preliminary data.</text>
</comment>
<reference evidence="2 3" key="1">
    <citation type="submission" date="2016-02" db="EMBL/GenBank/DDBJ databases">
        <authorList>
            <person name="Wen L."/>
            <person name="He K."/>
            <person name="Yang H."/>
        </authorList>
    </citation>
    <scope>NUCLEOTIDE SEQUENCE [LARGE SCALE GENOMIC DNA]</scope>
    <source>
        <strain evidence="2 3">TSA40</strain>
    </source>
</reference>
<dbReference type="OrthoDB" id="280692at2"/>
<dbReference type="AlphaFoldDB" id="A0A254TK43"/>
<evidence type="ECO:0000313" key="2">
    <source>
        <dbReference type="EMBL" id="OWW22577.1"/>
    </source>
</evidence>
<dbReference type="SUPFAM" id="SSF53254">
    <property type="entry name" value="Phosphoglycerate mutase-like"/>
    <property type="match status" value="1"/>
</dbReference>